<proteinExistence type="predicted"/>
<evidence type="ECO:0000313" key="1">
    <source>
        <dbReference type="EMBL" id="TGY07140.1"/>
    </source>
</evidence>
<evidence type="ECO:0000313" key="2">
    <source>
        <dbReference type="Proteomes" id="UP000305751"/>
    </source>
</evidence>
<comment type="caution">
    <text evidence="1">The sequence shown here is derived from an EMBL/GenBank/DDBJ whole genome shotgun (WGS) entry which is preliminary data.</text>
</comment>
<organism evidence="1 2">
    <name type="scientific">Bacteroides acidifaciens</name>
    <dbReference type="NCBI Taxonomy" id="85831"/>
    <lineage>
        <taxon>Bacteria</taxon>
        <taxon>Pseudomonadati</taxon>
        <taxon>Bacteroidota</taxon>
        <taxon>Bacteroidia</taxon>
        <taxon>Bacteroidales</taxon>
        <taxon>Bacteroidaceae</taxon>
        <taxon>Bacteroides</taxon>
    </lineage>
</organism>
<sequence length="66" mass="7491">MINIGKDKVGRFFIGETANKARSIGSLYKGEIAANAIKIWEAISSCFGSGKWRPQKPWRGKDKWKY</sequence>
<dbReference type="RefSeq" id="WP_136013810.1">
    <property type="nucleotide sequence ID" value="NZ_SRZA01000008.1"/>
</dbReference>
<accession>A0A4V3RC40</accession>
<protein>
    <submittedName>
        <fullName evidence="1">MFS transporter</fullName>
    </submittedName>
</protein>
<name>A0A4V3RC40_9BACE</name>
<gene>
    <name evidence="1" type="ORF">E5356_05275</name>
</gene>
<dbReference type="AlphaFoldDB" id="A0A4V3RC40"/>
<reference evidence="1 2" key="1">
    <citation type="submission" date="2019-04" db="EMBL/GenBank/DDBJ databases">
        <title>Microbes associate with the intestines of laboratory mice.</title>
        <authorList>
            <person name="Navarre W."/>
            <person name="Wong E."/>
            <person name="Huang K."/>
            <person name="Tropini C."/>
            <person name="Ng K."/>
            <person name="Yu B."/>
        </authorList>
    </citation>
    <scope>NUCLEOTIDE SEQUENCE [LARGE SCALE GENOMIC DNA]</scope>
    <source>
        <strain evidence="1 2">NM70_E10</strain>
    </source>
</reference>
<dbReference type="Proteomes" id="UP000305751">
    <property type="component" value="Unassembled WGS sequence"/>
</dbReference>
<dbReference type="EMBL" id="SRZA01000008">
    <property type="protein sequence ID" value="TGY07140.1"/>
    <property type="molecule type" value="Genomic_DNA"/>
</dbReference>
<keyword evidence="2" id="KW-1185">Reference proteome</keyword>